<proteinExistence type="predicted"/>
<reference evidence="2 3" key="1">
    <citation type="submission" date="2015-03" db="EMBL/GenBank/DDBJ databases">
        <title>Complete genome sequence of Muricauda lutaonensis CC-HSB-11T, isolated from a coastal hot spring.</title>
        <authorList>
            <person name="Kim K.M."/>
        </authorList>
    </citation>
    <scope>NUCLEOTIDE SEQUENCE [LARGE SCALE GENOMIC DNA]</scope>
    <source>
        <strain evidence="2 3">CC-HSB-11</strain>
    </source>
</reference>
<protein>
    <recommendedName>
        <fullName evidence="1">AB hydrolase-1 domain-containing protein</fullName>
    </recommendedName>
</protein>
<dbReference type="AlphaFoldDB" id="A0A0D5YW20"/>
<dbReference type="STRING" id="516051.VC82_2538"/>
<evidence type="ECO:0000313" key="3">
    <source>
        <dbReference type="Proteomes" id="UP000032726"/>
    </source>
</evidence>
<dbReference type="PRINTS" id="PR00111">
    <property type="entry name" value="ABHYDROLASE"/>
</dbReference>
<dbReference type="Gene3D" id="3.40.50.1820">
    <property type="entry name" value="alpha/beta hydrolase"/>
    <property type="match status" value="1"/>
</dbReference>
<dbReference type="Proteomes" id="UP000032726">
    <property type="component" value="Chromosome"/>
</dbReference>
<dbReference type="KEGG" id="mlt:VC82_2538"/>
<dbReference type="EMBL" id="CP011071">
    <property type="protein sequence ID" value="AKA36106.1"/>
    <property type="molecule type" value="Genomic_DNA"/>
</dbReference>
<dbReference type="PANTHER" id="PTHR43798">
    <property type="entry name" value="MONOACYLGLYCEROL LIPASE"/>
    <property type="match status" value="1"/>
</dbReference>
<dbReference type="HOGENOM" id="CLU_020336_50_4_10"/>
<dbReference type="SUPFAM" id="SSF53474">
    <property type="entry name" value="alpha/beta-Hydrolases"/>
    <property type="match status" value="1"/>
</dbReference>
<evidence type="ECO:0000259" key="1">
    <source>
        <dbReference type="Pfam" id="PF00561"/>
    </source>
</evidence>
<name>A0A0D5YW20_9FLAO</name>
<sequence length="272" mass="31238">MIMTILANTTILAQQSEHQKVKGENFVTVDGVKLHYRKGGQGPYLLLFHGFTLSSHQWSEYFSELSENYTVIAFDFPGHGQSERTGKEFSFDHWTKLMIKAIDKLGVNRAKAIGHSYGAITLMSIAMQQPKLIESMVLISGAHRLDPAMQEILLEDSFEKADADFQEYYRKIHNNDMQQIDGIFSDIRKFVRTREVFSVDEIREIQIPILLIFGDRDTFYPMEIPIEMYNALPNASLWVLPDQGHTPVWKTMGADDMIVGVFSKRVHRFLSK</sequence>
<dbReference type="InterPro" id="IPR050266">
    <property type="entry name" value="AB_hydrolase_sf"/>
</dbReference>
<dbReference type="InterPro" id="IPR000073">
    <property type="entry name" value="AB_hydrolase_1"/>
</dbReference>
<dbReference type="Pfam" id="PF00561">
    <property type="entry name" value="Abhydrolase_1"/>
    <property type="match status" value="1"/>
</dbReference>
<organism evidence="2 3">
    <name type="scientific">Flagellimonas lutaonensis</name>
    <dbReference type="NCBI Taxonomy" id="516051"/>
    <lineage>
        <taxon>Bacteria</taxon>
        <taxon>Pseudomonadati</taxon>
        <taxon>Bacteroidota</taxon>
        <taxon>Flavobacteriia</taxon>
        <taxon>Flavobacteriales</taxon>
        <taxon>Flavobacteriaceae</taxon>
        <taxon>Flagellimonas</taxon>
    </lineage>
</organism>
<dbReference type="InterPro" id="IPR029058">
    <property type="entry name" value="AB_hydrolase_fold"/>
</dbReference>
<evidence type="ECO:0000313" key="2">
    <source>
        <dbReference type="EMBL" id="AKA36106.1"/>
    </source>
</evidence>
<accession>A0A0D5YW20</accession>
<feature type="domain" description="AB hydrolase-1" evidence="1">
    <location>
        <begin position="44"/>
        <end position="170"/>
    </location>
</feature>
<gene>
    <name evidence="2" type="ORF">VC82_2538</name>
</gene>
<keyword evidence="3" id="KW-1185">Reference proteome</keyword>